<keyword evidence="3" id="KW-1185">Reference proteome</keyword>
<name>A0A1S1MLC9_9GAMM</name>
<keyword evidence="1" id="KW-0732">Signal</keyword>
<evidence type="ECO:0000313" key="3">
    <source>
        <dbReference type="Proteomes" id="UP000179786"/>
    </source>
</evidence>
<dbReference type="AlphaFoldDB" id="A0A1S1MLC9"/>
<evidence type="ECO:0000313" key="2">
    <source>
        <dbReference type="EMBL" id="OHU88807.1"/>
    </source>
</evidence>
<dbReference type="Proteomes" id="UP000179786">
    <property type="component" value="Unassembled WGS sequence"/>
</dbReference>
<accession>A0A1S1MLC9</accession>
<dbReference type="EMBL" id="MKJU01000030">
    <property type="protein sequence ID" value="OHU88807.1"/>
    <property type="molecule type" value="Genomic_DNA"/>
</dbReference>
<reference evidence="2 3" key="1">
    <citation type="submission" date="2016-09" db="EMBL/GenBank/DDBJ databases">
        <title>Pseudoalteromonas amylolytica sp. nov., isolated from the surface seawater.</title>
        <authorList>
            <person name="Wu Y.-H."/>
            <person name="Cheng H."/>
            <person name="Jin X.-B."/>
            <person name="Wang C.-S."/>
            <person name="Xu X.-W."/>
        </authorList>
    </citation>
    <scope>NUCLEOTIDE SEQUENCE [LARGE SCALE GENOMIC DNA]</scope>
    <source>
        <strain evidence="2 3">JW1</strain>
    </source>
</reference>
<protein>
    <recommendedName>
        <fullName evidence="4">DUF4019 domain-containing protein</fullName>
    </recommendedName>
</protein>
<feature type="chain" id="PRO_5010262076" description="DUF4019 domain-containing protein" evidence="1">
    <location>
        <begin position="20"/>
        <end position="132"/>
    </location>
</feature>
<comment type="caution">
    <text evidence="2">The sequence shown here is derived from an EMBL/GenBank/DDBJ whole genome shotgun (WGS) entry which is preliminary data.</text>
</comment>
<evidence type="ECO:0000256" key="1">
    <source>
        <dbReference type="SAM" id="SignalP"/>
    </source>
</evidence>
<dbReference type="STRING" id="1859457.BET10_18475"/>
<dbReference type="Pfam" id="PF13211">
    <property type="entry name" value="DUF4019"/>
    <property type="match status" value="1"/>
</dbReference>
<proteinExistence type="predicted"/>
<evidence type="ECO:0008006" key="4">
    <source>
        <dbReference type="Google" id="ProtNLM"/>
    </source>
</evidence>
<organism evidence="2 3">
    <name type="scientific">Pseudoalteromonas amylolytica</name>
    <dbReference type="NCBI Taxonomy" id="1859457"/>
    <lineage>
        <taxon>Bacteria</taxon>
        <taxon>Pseudomonadati</taxon>
        <taxon>Pseudomonadota</taxon>
        <taxon>Gammaproteobacteria</taxon>
        <taxon>Alteromonadales</taxon>
        <taxon>Pseudoalteromonadaceae</taxon>
        <taxon>Pseudoalteromonas</taxon>
    </lineage>
</organism>
<feature type="signal peptide" evidence="1">
    <location>
        <begin position="1"/>
        <end position="19"/>
    </location>
</feature>
<sequence length="132" mass="14451">MMKKLVLILSCFVSSLVWANDSAGLIAAKAWLKMIDAGQYGQSWQQSDSAFKSQLTENKWAQALQGVRAPLGQIKSRSKLSAQAYSSLPGVPDGEYLVIQFQTEFQNKASATETLTLSKGSGNWLPVGYFIK</sequence>
<gene>
    <name evidence="2" type="ORF">BET10_18475</name>
</gene>
<dbReference type="InterPro" id="IPR025091">
    <property type="entry name" value="DUF4019"/>
</dbReference>